<dbReference type="Proteomes" id="UP001057427">
    <property type="component" value="Segment"/>
</dbReference>
<gene>
    <name evidence="1" type="ORF">BAJUN_00950</name>
</gene>
<reference evidence="1" key="1">
    <citation type="submission" date="2022-05" db="EMBL/GenBank/DDBJ databases">
        <authorList>
            <person name="Friedrich I."/>
            <person name="Poehlein A."/>
            <person name="Schneider D."/>
            <person name="Hertel R."/>
            <person name="Daniel R."/>
        </authorList>
    </citation>
    <scope>NUCLEOTIDE SEQUENCE</scope>
</reference>
<keyword evidence="2" id="KW-1185">Reference proteome</keyword>
<protein>
    <submittedName>
        <fullName evidence="1">Uncharacterized protein</fullName>
    </submittedName>
</protein>
<accession>A0A9E7N674</accession>
<sequence>MNGAVTYAVTPYAYKVQVWRNTPTGAELVEEYTGGNSTLDSQAFVPLTALTCETPEAMGRYALSTAQEMATKHGIDHYDIGRDEDEEAALLEAYGPKEAA</sequence>
<organism evidence="1 2">
    <name type="scientific">Brevundimonas phage vB_BgoS-Bajun</name>
    <dbReference type="NCBI Taxonomy" id="2948594"/>
    <lineage>
        <taxon>Viruses</taxon>
        <taxon>Duplodnaviria</taxon>
        <taxon>Heunggongvirae</taxon>
        <taxon>Uroviricota</taxon>
        <taxon>Caudoviricetes</taxon>
        <taxon>Dolichocephalovirinae</taxon>
    </lineage>
</organism>
<name>A0A9E7N674_9CAUD</name>
<proteinExistence type="predicted"/>
<dbReference type="EMBL" id="ON529858">
    <property type="protein sequence ID" value="UTC29725.1"/>
    <property type="molecule type" value="Genomic_DNA"/>
</dbReference>
<evidence type="ECO:0000313" key="1">
    <source>
        <dbReference type="EMBL" id="UTC29725.1"/>
    </source>
</evidence>
<evidence type="ECO:0000313" key="2">
    <source>
        <dbReference type="Proteomes" id="UP001057427"/>
    </source>
</evidence>